<keyword evidence="2" id="KW-0479">Metal-binding</keyword>
<keyword evidence="1" id="KW-0004">4Fe-4S</keyword>
<comment type="caution">
    <text evidence="6">The sequence shown here is derived from an EMBL/GenBank/DDBJ whole genome shotgun (WGS) entry which is preliminary data.</text>
</comment>
<dbReference type="AlphaFoldDB" id="A0A8H9M0N5"/>
<gene>
    <name evidence="6" type="ORF">GCM10007157_18150</name>
</gene>
<dbReference type="PROSITE" id="PS00198">
    <property type="entry name" value="4FE4S_FER_1"/>
    <property type="match status" value="2"/>
</dbReference>
<keyword evidence="7" id="KW-1185">Reference proteome</keyword>
<dbReference type="Gene3D" id="3.30.70.20">
    <property type="match status" value="2"/>
</dbReference>
<organism evidence="6 7">
    <name type="scientific">Vreelandella hamiltonii</name>
    <dbReference type="NCBI Taxonomy" id="502829"/>
    <lineage>
        <taxon>Bacteria</taxon>
        <taxon>Pseudomonadati</taxon>
        <taxon>Pseudomonadota</taxon>
        <taxon>Gammaproteobacteria</taxon>
        <taxon>Oceanospirillales</taxon>
        <taxon>Halomonadaceae</taxon>
        <taxon>Vreelandella</taxon>
    </lineage>
</organism>
<evidence type="ECO:0000256" key="4">
    <source>
        <dbReference type="ARBA" id="ARBA00023014"/>
    </source>
</evidence>
<dbReference type="InterPro" id="IPR050572">
    <property type="entry name" value="Fe-S_Ferredoxin"/>
</dbReference>
<feature type="domain" description="4Fe-4S ferredoxin-type" evidence="5">
    <location>
        <begin position="204"/>
        <end position="223"/>
    </location>
</feature>
<dbReference type="InterPro" id="IPR017900">
    <property type="entry name" value="4Fe4S_Fe_S_CS"/>
</dbReference>
<keyword evidence="3" id="KW-0408">Iron</keyword>
<dbReference type="PANTHER" id="PTHR43687:SF4">
    <property type="entry name" value="BLR5484 PROTEIN"/>
    <property type="match status" value="1"/>
</dbReference>
<evidence type="ECO:0000256" key="3">
    <source>
        <dbReference type="ARBA" id="ARBA00023004"/>
    </source>
</evidence>
<dbReference type="PROSITE" id="PS51379">
    <property type="entry name" value="4FE4S_FER_2"/>
    <property type="match status" value="4"/>
</dbReference>
<dbReference type="Proteomes" id="UP000623776">
    <property type="component" value="Unassembled WGS sequence"/>
</dbReference>
<feature type="domain" description="4Fe-4S ferredoxin-type" evidence="5">
    <location>
        <begin position="431"/>
        <end position="460"/>
    </location>
</feature>
<proteinExistence type="predicted"/>
<evidence type="ECO:0000259" key="5">
    <source>
        <dbReference type="PROSITE" id="PS51379"/>
    </source>
</evidence>
<evidence type="ECO:0000256" key="1">
    <source>
        <dbReference type="ARBA" id="ARBA00022485"/>
    </source>
</evidence>
<protein>
    <submittedName>
        <fullName evidence="6">Ferredoxin</fullName>
    </submittedName>
</protein>
<dbReference type="PANTHER" id="PTHR43687">
    <property type="entry name" value="ADENYLYLSULFATE REDUCTASE, BETA SUBUNIT"/>
    <property type="match status" value="1"/>
</dbReference>
<dbReference type="GO" id="GO:0051539">
    <property type="term" value="F:4 iron, 4 sulfur cluster binding"/>
    <property type="evidence" value="ECO:0007669"/>
    <property type="project" value="UniProtKB-KW"/>
</dbReference>
<sequence length="571" mass="61307">MNQRIQLASIDDQRNAAAREAVRRRISWPVNLTPANVTYHSRGHVVLIGAVQPVIAAARALQHQGLASLTLLTLNDAAELPAGSEPVIEQPLSAEQLAQLTITGHLGAFHLQVPFSQGETLDLAQVLVERDAFDVVLDLTAPDMLPAMPWELPPPGYLRLAPEAADEQRQQVLESAVELVGEFDKPRYFQVNTDLCAHSASGNVGCTRCLDVCPADAITSIKGRIESRIEIDPFLCQGVGSCTSACPTGAIEFRLPETRRQQDTLAAWLDAYREAGGEVPVLRFVTHDTLEQERQAGVVTPGHLIDVPLEELGAAGHDQWLTALASGASEVRIQLHEGMPPRLSTFLNHQVALAHGLLAALGHAVERIQLVAANATDARDALPSLLPLSDTAVSFREPNKRTRLNQVLARLAALGTPSGERQALPEGAAYGGIDVDSSACTLCYACVSNCPTPALQAGGDTPVLSFLEADCVQCGLCEQACPENAITLVPGFLAAPARETRHVCHEEPAFECIGCGKPFATVSTVAAMKTKLANHPYFAGDALARLEMCEDCRVKDVWKTMMRDPDAQLKV</sequence>
<evidence type="ECO:0000313" key="7">
    <source>
        <dbReference type="Proteomes" id="UP000623776"/>
    </source>
</evidence>
<reference evidence="7" key="1">
    <citation type="journal article" date="2019" name="Int. J. Syst. Evol. Microbiol.">
        <title>The Global Catalogue of Microorganisms (GCM) 10K type strain sequencing project: providing services to taxonomists for standard genome sequencing and annotation.</title>
        <authorList>
            <consortium name="The Broad Institute Genomics Platform"/>
            <consortium name="The Broad Institute Genome Sequencing Center for Infectious Disease"/>
            <person name="Wu L."/>
            <person name="Ma J."/>
        </authorList>
    </citation>
    <scope>NUCLEOTIDE SEQUENCE [LARGE SCALE GENOMIC DNA]</scope>
    <source>
        <strain evidence="7">KCTC 22154</strain>
    </source>
</reference>
<dbReference type="EMBL" id="BMXN01000008">
    <property type="protein sequence ID" value="GGW26313.1"/>
    <property type="molecule type" value="Genomic_DNA"/>
</dbReference>
<dbReference type="InterPro" id="IPR017896">
    <property type="entry name" value="4Fe4S_Fe-S-bd"/>
</dbReference>
<evidence type="ECO:0000313" key="6">
    <source>
        <dbReference type="EMBL" id="GGW26313.1"/>
    </source>
</evidence>
<feature type="domain" description="4Fe-4S ferredoxin-type" evidence="5">
    <location>
        <begin position="462"/>
        <end position="491"/>
    </location>
</feature>
<feature type="domain" description="4Fe-4S ferredoxin-type" evidence="5">
    <location>
        <begin position="227"/>
        <end position="256"/>
    </location>
</feature>
<keyword evidence="4" id="KW-0411">Iron-sulfur</keyword>
<dbReference type="Pfam" id="PF13187">
    <property type="entry name" value="Fer4_9"/>
    <property type="match status" value="1"/>
</dbReference>
<evidence type="ECO:0000256" key="2">
    <source>
        <dbReference type="ARBA" id="ARBA00022723"/>
    </source>
</evidence>
<dbReference type="SUPFAM" id="SSF54862">
    <property type="entry name" value="4Fe-4S ferredoxins"/>
    <property type="match status" value="1"/>
</dbReference>
<dbReference type="RefSeq" id="WP_189463490.1">
    <property type="nucleotide sequence ID" value="NZ_BMXN01000008.1"/>
</dbReference>
<dbReference type="Pfam" id="PF12838">
    <property type="entry name" value="Fer4_7"/>
    <property type="match status" value="1"/>
</dbReference>
<accession>A0A8H9M0N5</accession>
<name>A0A8H9M0N5_9GAMM</name>
<dbReference type="GO" id="GO:0046872">
    <property type="term" value="F:metal ion binding"/>
    <property type="evidence" value="ECO:0007669"/>
    <property type="project" value="UniProtKB-KW"/>
</dbReference>